<dbReference type="InterPro" id="IPR000276">
    <property type="entry name" value="GPCR_Rhodpsn"/>
</dbReference>
<evidence type="ECO:0000313" key="12">
    <source>
        <dbReference type="Proteomes" id="UP000694888"/>
    </source>
</evidence>
<evidence type="ECO:0000256" key="6">
    <source>
        <dbReference type="ARBA" id="ARBA00023170"/>
    </source>
</evidence>
<dbReference type="PRINTS" id="PR00237">
    <property type="entry name" value="GPCRRHODOPSN"/>
</dbReference>
<protein>
    <submittedName>
        <fullName evidence="13">Uncharacterized protein LOC101851575</fullName>
    </submittedName>
</protein>
<feature type="transmembrane region" description="Helical" evidence="10">
    <location>
        <begin position="202"/>
        <end position="228"/>
    </location>
</feature>
<dbReference type="PROSITE" id="PS00237">
    <property type="entry name" value="G_PROTEIN_RECEP_F1_1"/>
    <property type="match status" value="1"/>
</dbReference>
<evidence type="ECO:0000256" key="4">
    <source>
        <dbReference type="ARBA" id="ARBA00023040"/>
    </source>
</evidence>
<organism evidence="12 13">
    <name type="scientific">Aplysia californica</name>
    <name type="common">California sea hare</name>
    <dbReference type="NCBI Taxonomy" id="6500"/>
    <lineage>
        <taxon>Eukaryota</taxon>
        <taxon>Metazoa</taxon>
        <taxon>Spiralia</taxon>
        <taxon>Lophotrochozoa</taxon>
        <taxon>Mollusca</taxon>
        <taxon>Gastropoda</taxon>
        <taxon>Heterobranchia</taxon>
        <taxon>Euthyneura</taxon>
        <taxon>Tectipleura</taxon>
        <taxon>Aplysiida</taxon>
        <taxon>Aplysioidea</taxon>
        <taxon>Aplysiidae</taxon>
        <taxon>Aplysia</taxon>
    </lineage>
</organism>
<evidence type="ECO:0000256" key="8">
    <source>
        <dbReference type="RuleBase" id="RU000688"/>
    </source>
</evidence>
<evidence type="ECO:0000256" key="10">
    <source>
        <dbReference type="SAM" id="Phobius"/>
    </source>
</evidence>
<evidence type="ECO:0000313" key="13">
    <source>
        <dbReference type="RefSeq" id="XP_005097345.1"/>
    </source>
</evidence>
<dbReference type="RefSeq" id="XP_005097345.1">
    <property type="nucleotide sequence ID" value="XM_005097288.3"/>
</dbReference>
<evidence type="ECO:0000256" key="7">
    <source>
        <dbReference type="ARBA" id="ARBA00023224"/>
    </source>
</evidence>
<keyword evidence="4 8" id="KW-0297">G-protein coupled receptor</keyword>
<evidence type="ECO:0000256" key="2">
    <source>
        <dbReference type="ARBA" id="ARBA00022692"/>
    </source>
</evidence>
<dbReference type="PROSITE" id="PS50262">
    <property type="entry name" value="G_PROTEIN_RECEP_F1_2"/>
    <property type="match status" value="1"/>
</dbReference>
<accession>A0ABM0JMS0</accession>
<comment type="similarity">
    <text evidence="8">Belongs to the G-protein coupled receptor 1 family.</text>
</comment>
<feature type="transmembrane region" description="Helical" evidence="10">
    <location>
        <begin position="72"/>
        <end position="90"/>
    </location>
</feature>
<dbReference type="Gene3D" id="1.20.1070.10">
    <property type="entry name" value="Rhodopsin 7-helix transmembrane proteins"/>
    <property type="match status" value="2"/>
</dbReference>
<comment type="subcellular location">
    <subcellularLocation>
        <location evidence="1">Membrane</location>
        <topology evidence="1">Multi-pass membrane protein</topology>
    </subcellularLocation>
</comment>
<evidence type="ECO:0000259" key="11">
    <source>
        <dbReference type="PROSITE" id="PS50262"/>
    </source>
</evidence>
<feature type="region of interest" description="Disordered" evidence="9">
    <location>
        <begin position="293"/>
        <end position="318"/>
    </location>
</feature>
<feature type="transmembrane region" description="Helical" evidence="10">
    <location>
        <begin position="153"/>
        <end position="174"/>
    </location>
</feature>
<feature type="region of interest" description="Disordered" evidence="9">
    <location>
        <begin position="250"/>
        <end position="279"/>
    </location>
</feature>
<keyword evidence="12" id="KW-1185">Reference proteome</keyword>
<dbReference type="PANTHER" id="PTHR45695">
    <property type="entry name" value="LEUCOKININ RECEPTOR-RELATED"/>
    <property type="match status" value="1"/>
</dbReference>
<feature type="transmembrane region" description="Helical" evidence="10">
    <location>
        <begin position="576"/>
        <end position="601"/>
    </location>
</feature>
<keyword evidence="7 8" id="KW-0807">Transducer</keyword>
<keyword evidence="5 10" id="KW-0472">Membrane</keyword>
<dbReference type="CDD" id="cd00637">
    <property type="entry name" value="7tm_classA_rhodopsin-like"/>
    <property type="match status" value="2"/>
</dbReference>
<dbReference type="InterPro" id="IPR017452">
    <property type="entry name" value="GPCR_Rhodpsn_7TM"/>
</dbReference>
<evidence type="ECO:0000256" key="3">
    <source>
        <dbReference type="ARBA" id="ARBA00022989"/>
    </source>
</evidence>
<feature type="region of interest" description="Disordered" evidence="9">
    <location>
        <begin position="456"/>
        <end position="480"/>
    </location>
</feature>
<feature type="domain" description="G-protein coupled receptors family 1 profile" evidence="11">
    <location>
        <begin position="53"/>
        <end position="598"/>
    </location>
</feature>
<dbReference type="GeneID" id="101851575"/>
<feature type="compositionally biased region" description="Polar residues" evidence="9">
    <location>
        <begin position="250"/>
        <end position="260"/>
    </location>
</feature>
<feature type="transmembrane region" description="Helical" evidence="10">
    <location>
        <begin position="36"/>
        <end position="60"/>
    </location>
</feature>
<keyword evidence="3 10" id="KW-1133">Transmembrane helix</keyword>
<evidence type="ECO:0000256" key="5">
    <source>
        <dbReference type="ARBA" id="ARBA00023136"/>
    </source>
</evidence>
<feature type="transmembrane region" description="Helical" evidence="10">
    <location>
        <begin position="537"/>
        <end position="556"/>
    </location>
</feature>
<feature type="compositionally biased region" description="Basic and acidic residues" evidence="9">
    <location>
        <begin position="457"/>
        <end position="473"/>
    </location>
</feature>
<dbReference type="PANTHER" id="PTHR45695:SF9">
    <property type="entry name" value="LEUCOKININ RECEPTOR"/>
    <property type="match status" value="1"/>
</dbReference>
<dbReference type="Proteomes" id="UP000694888">
    <property type="component" value="Unplaced"/>
</dbReference>
<reference evidence="13" key="1">
    <citation type="submission" date="2025-08" db="UniProtKB">
        <authorList>
            <consortium name="RefSeq"/>
        </authorList>
    </citation>
    <scope>IDENTIFICATION</scope>
</reference>
<name>A0ABM0JMS0_APLCA</name>
<evidence type="ECO:0000256" key="9">
    <source>
        <dbReference type="SAM" id="MobiDB-lite"/>
    </source>
</evidence>
<gene>
    <name evidence="13" type="primary">LOC101851575</name>
</gene>
<feature type="transmembrane region" description="Helical" evidence="10">
    <location>
        <begin position="110"/>
        <end position="132"/>
    </location>
</feature>
<keyword evidence="6 8" id="KW-0675">Receptor</keyword>
<dbReference type="SUPFAM" id="SSF81321">
    <property type="entry name" value="Family A G protein-coupled receptor-like"/>
    <property type="match status" value="1"/>
</dbReference>
<evidence type="ECO:0000256" key="1">
    <source>
        <dbReference type="ARBA" id="ARBA00004141"/>
    </source>
</evidence>
<sequence length="642" mass="71866">MAVTNSSSLEMSTPDFNRTPSFSDLQAVNDDIARTLIPAMAFFGILMVIGIVGNSLVCYVFCRRLQPGTQNYLIVFLAVFDLLSCTIAMPNEIADMRYFYVFDSEPACKIMRFINSFCAMGSIMTLLAIAVDRYQKICKPFKRQLRVHHVKRLLIPILGLALFFAWPALIMYGLRTTDSGIPGIPGSDCSTPDSVKDTIYPLVYNGILFLAFIVLTTTLISLYCCVLWETKRHNRYMKRNSDFNLPSYLNSQTDDSSSSAEPPHAATFSPSTAISTEELRNATKKDVDVVVSDSTIEASRPQEITPGSTSGECPSTEPVCLSTTRRTVISDLPAETTDSPEESPPHASLRSSLKDADKMLKTKKKLSFCDDVTYKEIQDGFPVVRKTSTETIRTNASATSFPEEDPDLVLAEQAPNLPNAVIDLDSPKMEGFAPVAFSTSESRFAFFNVVCEEEEKEKEKDAEEARQKKEDSPSRPNEMCLQDTKQMSDRNQMTQSAPSPIETKTGLLDRSVSVISSNITPSHSFSKKKKRKVRSKTTVIAFLVTLVFILSFLPHLCLQVAKMIKKGFDYDLEGAALVFYNTFLRSYFINSVSNPIIYGLLNMKFRAEVKRLASSMKQCVTRRRKDNTCCRRKERGTKDQDK</sequence>
<keyword evidence="2 8" id="KW-0812">Transmembrane</keyword>
<dbReference type="Pfam" id="PF00001">
    <property type="entry name" value="7tm_1"/>
    <property type="match status" value="1"/>
</dbReference>
<proteinExistence type="inferred from homology"/>